<evidence type="ECO:0000256" key="3">
    <source>
        <dbReference type="ARBA" id="ARBA00022475"/>
    </source>
</evidence>
<organism evidence="11 12">
    <name type="scientific">Pseudobdellovibrio exovorus JSS</name>
    <dbReference type="NCBI Taxonomy" id="1184267"/>
    <lineage>
        <taxon>Bacteria</taxon>
        <taxon>Pseudomonadati</taxon>
        <taxon>Bdellovibrionota</taxon>
        <taxon>Bdellovibrionia</taxon>
        <taxon>Bdellovibrionales</taxon>
        <taxon>Pseudobdellovibrionaceae</taxon>
        <taxon>Pseudobdellovibrio</taxon>
    </lineage>
</organism>
<evidence type="ECO:0000256" key="5">
    <source>
        <dbReference type="ARBA" id="ARBA00022927"/>
    </source>
</evidence>
<dbReference type="PANTHER" id="PTHR42982:SF1">
    <property type="entry name" value="SEC-INDEPENDENT PROTEIN TRANSLOCASE PROTEIN TATA"/>
    <property type="match status" value="1"/>
</dbReference>
<reference evidence="11 12" key="1">
    <citation type="journal article" date="2013" name="ISME J.">
        <title>By their genes ye shall know them: genomic signatures of predatory bacteria.</title>
        <authorList>
            <person name="Pasternak Z."/>
            <person name="Pietrokovski S."/>
            <person name="Rotem O."/>
            <person name="Gophna U."/>
            <person name="Lurie-Weinberger M.N."/>
            <person name="Jurkevitch E."/>
        </authorList>
    </citation>
    <scope>NUCLEOTIDE SEQUENCE [LARGE SCALE GENOMIC DNA]</scope>
    <source>
        <strain evidence="11 12">JSS</strain>
    </source>
</reference>
<dbReference type="KEGG" id="bex:A11Q_1406"/>
<name>M4V8A7_9BACT</name>
<feature type="compositionally biased region" description="Basic and acidic residues" evidence="10">
    <location>
        <begin position="75"/>
        <end position="84"/>
    </location>
</feature>
<protein>
    <recommendedName>
        <fullName evidence="9">Sec-independent protein translocase protein TatA</fullName>
    </recommendedName>
</protein>
<keyword evidence="7 9" id="KW-0811">Translocation</keyword>
<evidence type="ECO:0000256" key="10">
    <source>
        <dbReference type="SAM" id="MobiDB-lite"/>
    </source>
</evidence>
<keyword evidence="8 9" id="KW-0472">Membrane</keyword>
<comment type="similarity">
    <text evidence="9">Belongs to the TatA/E family.</text>
</comment>
<comment type="function">
    <text evidence="9">Part of the twin-arginine translocation (Tat) system that transports large folded proteins containing a characteristic twin-arginine motif in their signal peptide across membranes. TatA could form the protein-conducting channel of the Tat system.</text>
</comment>
<dbReference type="Proteomes" id="UP000012040">
    <property type="component" value="Chromosome"/>
</dbReference>
<evidence type="ECO:0000256" key="4">
    <source>
        <dbReference type="ARBA" id="ARBA00022692"/>
    </source>
</evidence>
<evidence type="ECO:0000256" key="6">
    <source>
        <dbReference type="ARBA" id="ARBA00022989"/>
    </source>
</evidence>
<comment type="subunit">
    <text evidence="9">Forms a complex with TatC.</text>
</comment>
<dbReference type="HOGENOM" id="CLU_086034_5_2_7"/>
<evidence type="ECO:0000256" key="9">
    <source>
        <dbReference type="HAMAP-Rule" id="MF_00236"/>
    </source>
</evidence>
<dbReference type="Gene3D" id="1.20.5.3310">
    <property type="match status" value="1"/>
</dbReference>
<proteinExistence type="inferred from homology"/>
<dbReference type="GO" id="GO:0008320">
    <property type="term" value="F:protein transmembrane transporter activity"/>
    <property type="evidence" value="ECO:0007669"/>
    <property type="project" value="UniProtKB-UniRule"/>
</dbReference>
<evidence type="ECO:0000313" key="11">
    <source>
        <dbReference type="EMBL" id="AGH95622.1"/>
    </source>
</evidence>
<dbReference type="HAMAP" id="MF_00236">
    <property type="entry name" value="TatA_E"/>
    <property type="match status" value="1"/>
</dbReference>
<dbReference type="AlphaFoldDB" id="M4V8A7"/>
<dbReference type="eggNOG" id="COG1826">
    <property type="taxonomic scope" value="Bacteria"/>
</dbReference>
<evidence type="ECO:0000313" key="12">
    <source>
        <dbReference type="Proteomes" id="UP000012040"/>
    </source>
</evidence>
<keyword evidence="6 9" id="KW-1133">Transmembrane helix</keyword>
<keyword evidence="2 9" id="KW-0813">Transport</keyword>
<keyword evidence="5 9" id="KW-0653">Protein transport</keyword>
<dbReference type="STRING" id="1184267.A11Q_1406"/>
<dbReference type="PATRIC" id="fig|1184267.3.peg.1424"/>
<evidence type="ECO:0000256" key="8">
    <source>
        <dbReference type="ARBA" id="ARBA00023136"/>
    </source>
</evidence>
<gene>
    <name evidence="9" type="primary">tatA</name>
    <name evidence="11" type="ORF">A11Q_1406</name>
</gene>
<feature type="compositionally biased region" description="Low complexity" evidence="10">
    <location>
        <begin position="56"/>
        <end position="68"/>
    </location>
</feature>
<dbReference type="InterPro" id="IPR003369">
    <property type="entry name" value="TatA/B/E"/>
</dbReference>
<evidence type="ECO:0000256" key="2">
    <source>
        <dbReference type="ARBA" id="ARBA00022448"/>
    </source>
</evidence>
<evidence type="ECO:0000256" key="1">
    <source>
        <dbReference type="ARBA" id="ARBA00004162"/>
    </source>
</evidence>
<accession>M4V8A7</accession>
<dbReference type="InterPro" id="IPR006312">
    <property type="entry name" value="TatA/E"/>
</dbReference>
<dbReference type="NCBIfam" id="TIGR01411">
    <property type="entry name" value="tatAE"/>
    <property type="match status" value="1"/>
</dbReference>
<keyword evidence="3 9" id="KW-1003">Cell membrane</keyword>
<keyword evidence="4 9" id="KW-0812">Transmembrane</keyword>
<dbReference type="GO" id="GO:0033281">
    <property type="term" value="C:TAT protein transport complex"/>
    <property type="evidence" value="ECO:0007669"/>
    <property type="project" value="UniProtKB-UniRule"/>
</dbReference>
<keyword evidence="12" id="KW-1185">Reference proteome</keyword>
<dbReference type="RefSeq" id="WP_015470112.1">
    <property type="nucleotide sequence ID" value="NC_020813.1"/>
</dbReference>
<comment type="subcellular location">
    <subcellularLocation>
        <location evidence="1 9">Cell membrane</location>
        <topology evidence="1 9">Single-pass membrane protein</topology>
    </subcellularLocation>
</comment>
<dbReference type="GO" id="GO:0043953">
    <property type="term" value="P:protein transport by the Tat complex"/>
    <property type="evidence" value="ECO:0007669"/>
    <property type="project" value="UniProtKB-UniRule"/>
</dbReference>
<evidence type="ECO:0000256" key="7">
    <source>
        <dbReference type="ARBA" id="ARBA00023010"/>
    </source>
</evidence>
<sequence>MGQFSLPHLLILVLILLIFFGPSRLPQLGQSIGKAIKGFKDGLNELDAESKNVPPQQQAQLNQQQQQQNTTVHTEQTEKKEHNS</sequence>
<dbReference type="EMBL" id="CP003537">
    <property type="protein sequence ID" value="AGH95622.1"/>
    <property type="molecule type" value="Genomic_DNA"/>
</dbReference>
<dbReference type="OrthoDB" id="5298055at2"/>
<dbReference type="PANTHER" id="PTHR42982">
    <property type="entry name" value="SEC-INDEPENDENT PROTEIN TRANSLOCASE PROTEIN TATA"/>
    <property type="match status" value="1"/>
</dbReference>
<dbReference type="Pfam" id="PF02416">
    <property type="entry name" value="TatA_B_E"/>
    <property type="match status" value="1"/>
</dbReference>
<feature type="region of interest" description="Disordered" evidence="10">
    <location>
        <begin position="46"/>
        <end position="84"/>
    </location>
</feature>